<dbReference type="Pfam" id="PF25275">
    <property type="entry name" value="Golvesin_C"/>
    <property type="match status" value="2"/>
</dbReference>
<feature type="region of interest" description="Disordered" evidence="1">
    <location>
        <begin position="2744"/>
        <end position="2798"/>
    </location>
</feature>
<dbReference type="InterPro" id="IPR050708">
    <property type="entry name" value="T6SS_VgrG/RHS"/>
</dbReference>
<dbReference type="PANTHER" id="PTHR32305:SF15">
    <property type="entry name" value="PROTEIN RHSA-RELATED"/>
    <property type="match status" value="1"/>
</dbReference>
<evidence type="ECO:0000313" key="4">
    <source>
        <dbReference type="EMBL" id="QKM66416.1"/>
    </source>
</evidence>
<dbReference type="NCBIfam" id="TIGR01643">
    <property type="entry name" value="YD_repeat_2x"/>
    <property type="match status" value="6"/>
</dbReference>
<dbReference type="InterPro" id="IPR044929">
    <property type="entry name" value="DNA/RNA_non-sp_Endonuclease_sf"/>
</dbReference>
<accession>A0A7G3U7W1</accession>
<feature type="domain" description="Type VII secretion system protein EssD-like" evidence="2">
    <location>
        <begin position="2842"/>
        <end position="2932"/>
    </location>
</feature>
<feature type="compositionally biased region" description="Pro residues" evidence="1">
    <location>
        <begin position="2762"/>
        <end position="2776"/>
    </location>
</feature>
<dbReference type="InterPro" id="IPR033803">
    <property type="entry name" value="CBD-like_Golvesin-Xly"/>
</dbReference>
<dbReference type="InterPro" id="IPR044927">
    <property type="entry name" value="Endonuclea_NS_2"/>
</dbReference>
<feature type="region of interest" description="Disordered" evidence="1">
    <location>
        <begin position="120"/>
        <end position="161"/>
    </location>
</feature>
<dbReference type="InterPro" id="IPR013783">
    <property type="entry name" value="Ig-like_fold"/>
</dbReference>
<name>A0A7G3U7W1_STRT9</name>
<organism evidence="4 5">
    <name type="scientific">Streptomyces tsukubensis (strain DSM 42081 / NBRC 108919 / NRRL 18488 / 9993)</name>
    <dbReference type="NCBI Taxonomy" id="1114943"/>
    <lineage>
        <taxon>Bacteria</taxon>
        <taxon>Bacillati</taxon>
        <taxon>Actinomycetota</taxon>
        <taxon>Actinomycetes</taxon>
        <taxon>Kitasatosporales</taxon>
        <taxon>Streptomycetaceae</taxon>
        <taxon>Streptomyces</taxon>
    </lineage>
</organism>
<dbReference type="Pfam" id="PF13930">
    <property type="entry name" value="Endonuclea_NS_2"/>
    <property type="match status" value="1"/>
</dbReference>
<dbReference type="Pfam" id="PF05593">
    <property type="entry name" value="RHS_repeat"/>
    <property type="match status" value="5"/>
</dbReference>
<feature type="compositionally biased region" description="Polar residues" evidence="1">
    <location>
        <begin position="2782"/>
        <end position="2793"/>
    </location>
</feature>
<dbReference type="NCBIfam" id="NF033679">
    <property type="entry name" value="DNRLRE_dom"/>
    <property type="match status" value="2"/>
</dbReference>
<keyword evidence="5" id="KW-1185">Reference proteome</keyword>
<dbReference type="Gene3D" id="3.40.570.10">
    <property type="entry name" value="Extracellular Endonuclease, subunit A"/>
    <property type="match status" value="1"/>
</dbReference>
<gene>
    <name evidence="4" type="ORF">STSU_003790</name>
</gene>
<feature type="domain" description="Golvesin/Xly CBD-like" evidence="3">
    <location>
        <begin position="2084"/>
        <end position="2213"/>
    </location>
</feature>
<feature type="domain" description="Golvesin/Xly CBD-like" evidence="3">
    <location>
        <begin position="505"/>
        <end position="629"/>
    </location>
</feature>
<dbReference type="NCBIfam" id="TIGR03696">
    <property type="entry name" value="Rhs_assc_core"/>
    <property type="match status" value="1"/>
</dbReference>
<evidence type="ECO:0000259" key="2">
    <source>
        <dbReference type="Pfam" id="PF13930"/>
    </source>
</evidence>
<feature type="region of interest" description="Disordered" evidence="1">
    <location>
        <begin position="2103"/>
        <end position="2122"/>
    </location>
</feature>
<proteinExistence type="predicted"/>
<dbReference type="EMBL" id="CP029159">
    <property type="protein sequence ID" value="QKM66416.1"/>
    <property type="molecule type" value="Genomic_DNA"/>
</dbReference>
<dbReference type="InterPro" id="IPR006530">
    <property type="entry name" value="YD"/>
</dbReference>
<evidence type="ECO:0000259" key="3">
    <source>
        <dbReference type="Pfam" id="PF25275"/>
    </source>
</evidence>
<sequence length="2954" mass="319361">MSGGLTGCQVYVRYFRRRARRGECARSSGRGAEKGSGWAEISAPAHSACPLSALRRRRRGAGTEGREVRIPYGRTVSCLVAAAIVGTVLPQAAQAAQASPSGKGDGKGIFDTVKGWFSDDDEKKSEHAEPPPGGRIEIPSREKLSRGKKAPPAKRVKELADRRTPQARFWQLSDGRVEAELSAAPVSYRAGSSWKSVDTTVRAVKGKGFAFANTENVSRTWFGEDPGRLLRFEAPTGEAVTLGLLGAARGVKPGAQGDTVTYKGLAAGADVSYQVGAGRVKENITLNRRPAKPVSYVFTLDAGTLRPTERRDGSIALFGEDPGTPVLVIPPAFMTDSRKDRTSPYGTSFSPKVAQKLSRHGKGWRITLTPDASWLAAPERAYPVVIDPTITIAPSASVSQDVMVRSDQPTTNFNGTWEMAAGKTSATGIARSLIKFPLTEIPVGAKIDAARLGLYYDQTHTASGTNVDVEIRRATGAWDEATATWNNTNALVGEQSATTVQLDDGDPGTAAVGEWPRVTGTGAGGDYTYNKNAATGESYTYQPQVHETADYRVEVYTTPQTDGATAAPYRVNSAEPVQNFTVDQSTGTAGWRRLGTAQIDFTKGSTGSIVLGDTGDAARRTMADAVRLVNAAQIRKDVGEYNSWHNFAVADTVQKWVNGTSPNHGFVVKGVDESSTAPLGGPAYEAGDYDYGGETSTIPRLTVTFGKVGTSLRSPTVIHSTGPELSWSAYTNTSGDPDLDLVEYQLHRSTQQVFTPSSATRIAPVARTLTRYTDTTAVPTPDSHPEEIGKVYYYQIAVRTRDGQLLGSPTRLVAIPKAGRTMRLIQAGQTDTTLSSAKPTTNLNTIEQGTVGQHWLSVGNNSGTYGRTRAVVDFPTTAIPSTATILESRMFLWRTLTERTGTAKARYNLHGLTREFTETAATWNNAAATTAWTTPGGDHSAAVADYVPSVNTDLGRHWWDATGLTQSWVRTPANNKGALVKLHDESATGPQERSLFLSAGAPDAQLRPLLRVIYVDATAENTYYAPNTPHRMTTNTDYTGAVTITNTTPTAWAAGERELSYTWKLPDGTDVTTAANQKRTPIPALLPGKSATVNAAIRSPDITTTGNERAEHYIDWDIRKVSDGTWLSAGAGGIPPLRQDVAVEDLKAHQLGLEKYYPYTGKNTGSGATLMNNLAAGNGVWSYNAFSNPGRGLTSFARFAHNSQDTSDSVLGHGWSAQLAGPVRLGVPLDFHPRTSPTEIRLTDGDGTTHLFRKQADGSWQAPAGLHYRLTMKTGLSCTPAQDTVTDAWTLTRPDGTRFRFGCDGYLTEAVDKNGNTQEFTYEERVSHNRTVKFLTYVTDPANRQSLTIDYWQKGDATYEYIDGTGAKVTGTALNNPRIHDHVKSVTDVSGRTISFHYTLKGLLGRITDGDGTTQPKVFAFDYDPAQAERNAKLVRITDPRGKHTAVAHHVPGGTTAVKDNWRVRTITDRLQGTTGFTYAANAADAAHTDTTVTDAEQRASVYVTDAAGRGIRHTNALSQTVRSDWDSDHNVIRLEEHNGAKTAYCYDPKTGYPLWTRDAEQNRTGVPPAADCAPGTAPANATRFEYQTRADGFSADLFRRTSPEGRAWQFGYDSFGNLTRVTDPKGVATPSVPNDYTTTYAYDAHGQLTTATDANGNPATNGGFGPHGYPATVTDALGHTTTYLYDARGQVRELTDPLGKKTTQTYDVYGRPLVNKAPKDQTAGVFITYPAPVYDANDNITTSTSPAGAVSTAVYDAADQITEATAPQDTPTGPVRRSVYTYDRVGNLLTSTEPRGTLTTADPDDFRTVHTYDAIDQLTRLTNSAGDRISYEYDNVGNVVTVTDPKKNATPDTTDFTTRTAYDLNHRVTIVTDAAGRTTSRAYDKDSLVTAVTDQENNTTSITYDEAARRTEVRGPYEGTTHRTTKYEYDQVGNETRRISPRGVNTPAPDDFASETTYDALNRPVRQYLPYDPADPRHNTRVHTQTSYDAAGRVARVSLPPSEGETVRNDTDHQYYDNGWVKRSTDPWDIAAAFDYNEEGQQTARTVTSANGTASRTMGWSYYPDGKLRTKTDDGVPVGSAVVVVDNSDSQSTSATGTWTKATATGQHGHNHQTHPAGTGTESFTWDLDVPRDGSYTAYVKYPPVSGAATTAKYTFTRSDGTTADIVRDQSTGAGNWVAIGSYTLTRDNGAKLRLFRNQSGTVVADGVKLVRAGTGEPDDERRSFAYAYDANGNMTSIDDTSSGRKIDAYTIAFDGLNQVTRVTEALAGQERKATAYTYDANGSPTSVTHPDQHSVYTYDARDLVSSVSVGRSPQDTTPKVSSYTYTPRGEKLRQTKGNGNVVDYTYYLDGAVHTQTEKKPGGTLVASHTYDYDANGNKARDTAKKMNADNRTALLETTTEYGYDPADRLTRAARTGHGAGTDTYVHDDNANVVSQNVKGTATTFAYDRNRLVSATAGGTTSTYAYDPFGRQSTVTRGGQIVERSVYDGFDHVVESRKRNQAGAFVSTTYSYDPLDRTASRTEGTKTTDYTYLGLSQEVLNEEVAGALTKSYQYSPWGERLSQVKHNTDGTTESGYYGYNSHSDVELLTGSDGDSTATYGYTAYGSDDVQDFTGIDKPEAANPGKEAHNSYRYNAKRWDSASGTYDMGFRDYNPGLNRFTSRDMYNGALTDMGLGSDPFTGSRYAFTGGNPVSNVEMDGHWFVIPLVYYAAAAALGTAAYAATPQGQQNLADAAEAIGRLMPSAQDVSSSGSSGSSRPDAGPTPRPSPGPAPRPQPRGTGNQSSTCNSSPSLDGNRLYLPTEEFTDRSGNKRCRATGTYAFVGPDDYTKRGTCDKCETGSYDPPGMGEIRASGGTPEIGHLIGYVMRGSGRDPRNLVPLHKKTNYPEMYHKVEKHIRNAMLAKKWTTVHVKPVYGNANSGVPTQLDYTYRIMGSSAVRCTIINQPTTGGTTCT</sequence>
<evidence type="ECO:0000256" key="1">
    <source>
        <dbReference type="SAM" id="MobiDB-lite"/>
    </source>
</evidence>
<dbReference type="Gene3D" id="2.180.10.10">
    <property type="entry name" value="RHS repeat-associated core"/>
    <property type="match status" value="4"/>
</dbReference>
<dbReference type="InterPro" id="IPR022385">
    <property type="entry name" value="Rhs_assc_core"/>
</dbReference>
<dbReference type="InterPro" id="IPR031325">
    <property type="entry name" value="RHS_repeat"/>
</dbReference>
<protein>
    <submittedName>
        <fullName evidence="4">Sugar-binding protein</fullName>
    </submittedName>
</protein>
<reference evidence="4 5" key="1">
    <citation type="journal article" date="2012" name="J. Bacteriol.">
        <title>Draft genome of Streptomyces tsukubaensis NRRL 18488, the producer of the clinically important immunosuppressant tacrolimus (FK506).</title>
        <authorList>
            <person name="Barreiro C."/>
            <person name="Prieto C."/>
            <person name="Sola-Landa A."/>
            <person name="Solera E."/>
            <person name="Martinez-Castro M."/>
            <person name="Perez-Redondo R."/>
            <person name="Garcia-Estrada C."/>
            <person name="Aparicio J.F."/>
            <person name="Fernandez-Martinez L.T."/>
            <person name="Santos-Aberturas J."/>
            <person name="Salehi-Najafabadi Z."/>
            <person name="Rodriguez-Garcia A."/>
            <person name="Tauch A."/>
            <person name="Martin J.F."/>
        </authorList>
    </citation>
    <scope>NUCLEOTIDE SEQUENCE [LARGE SCALE GENOMIC DNA]</scope>
    <source>
        <strain evidence="5">DSM 42081 / NBRC 108919 / NRRL 18488 / 9993</strain>
    </source>
</reference>
<dbReference type="PANTHER" id="PTHR32305">
    <property type="match status" value="1"/>
</dbReference>
<dbReference type="Proteomes" id="UP000005940">
    <property type="component" value="Chromosome"/>
</dbReference>
<feature type="compositionally biased region" description="Low complexity" evidence="1">
    <location>
        <begin position="2749"/>
        <end position="2761"/>
    </location>
</feature>
<evidence type="ECO:0000313" key="5">
    <source>
        <dbReference type="Proteomes" id="UP000005940"/>
    </source>
</evidence>
<dbReference type="Gene3D" id="2.60.40.10">
    <property type="entry name" value="Immunoglobulins"/>
    <property type="match status" value="1"/>
</dbReference>
<dbReference type="GO" id="GO:0005975">
    <property type="term" value="P:carbohydrate metabolic process"/>
    <property type="evidence" value="ECO:0007669"/>
    <property type="project" value="UniProtKB-ARBA"/>
</dbReference>